<evidence type="ECO:0000259" key="9">
    <source>
        <dbReference type="Pfam" id="PF01479"/>
    </source>
</evidence>
<evidence type="ECO:0000313" key="10">
    <source>
        <dbReference type="EMBL" id="KAG0726107.1"/>
    </source>
</evidence>
<dbReference type="SUPFAM" id="SSF55174">
    <property type="entry name" value="Alpha-L RNA-binding motif"/>
    <property type="match status" value="1"/>
</dbReference>
<dbReference type="PANTHER" id="PTHR11831">
    <property type="entry name" value="30S 40S RIBOSOMAL PROTEIN"/>
    <property type="match status" value="1"/>
</dbReference>
<keyword evidence="3" id="KW-0694">RNA-binding</keyword>
<evidence type="ECO:0000256" key="2">
    <source>
        <dbReference type="ARBA" id="ARBA00022730"/>
    </source>
</evidence>
<evidence type="ECO:0000259" key="8">
    <source>
        <dbReference type="Pfam" id="PF00163"/>
    </source>
</evidence>
<evidence type="ECO:0000256" key="3">
    <source>
        <dbReference type="ARBA" id="ARBA00022884"/>
    </source>
</evidence>
<dbReference type="EMBL" id="JACEEZ010004824">
    <property type="protein sequence ID" value="KAG0726107.1"/>
    <property type="molecule type" value="Genomic_DNA"/>
</dbReference>
<feature type="region of interest" description="Disordered" evidence="7">
    <location>
        <begin position="215"/>
        <end position="238"/>
    </location>
</feature>
<dbReference type="Pfam" id="PF00163">
    <property type="entry name" value="Ribosomal_S4"/>
    <property type="match status" value="1"/>
</dbReference>
<feature type="region of interest" description="Disordered" evidence="7">
    <location>
        <begin position="72"/>
        <end position="94"/>
    </location>
</feature>
<comment type="similarity">
    <text evidence="1 6">Belongs to the universal ribosomal protein uS4 family.</text>
</comment>
<evidence type="ECO:0000256" key="6">
    <source>
        <dbReference type="RuleBase" id="RU003699"/>
    </source>
</evidence>
<dbReference type="OrthoDB" id="1697570at2759"/>
<reference evidence="10" key="1">
    <citation type="submission" date="2020-07" db="EMBL/GenBank/DDBJ databases">
        <title>The High-quality genome of the commercially important snow crab, Chionoecetes opilio.</title>
        <authorList>
            <person name="Jeong J.-H."/>
            <person name="Ryu S."/>
        </authorList>
    </citation>
    <scope>NUCLEOTIDE SEQUENCE</scope>
    <source>
        <strain evidence="10">MADBK_172401_WGS</strain>
        <tissue evidence="10">Digestive gland</tissue>
    </source>
</reference>
<dbReference type="PANTHER" id="PTHR11831:SF5">
    <property type="entry name" value="40S RIBOSOMAL PROTEIN S9"/>
    <property type="match status" value="1"/>
</dbReference>
<accession>A0A8J5D1H9</accession>
<dbReference type="InterPro" id="IPR002942">
    <property type="entry name" value="S4_RNA-bd"/>
</dbReference>
<dbReference type="InterPro" id="IPR018079">
    <property type="entry name" value="Ribosomal_uS4_CS"/>
</dbReference>
<keyword evidence="11" id="KW-1185">Reference proteome</keyword>
<evidence type="ECO:0000256" key="4">
    <source>
        <dbReference type="ARBA" id="ARBA00022980"/>
    </source>
</evidence>
<dbReference type="CDD" id="cd00165">
    <property type="entry name" value="S4"/>
    <property type="match status" value="1"/>
</dbReference>
<organism evidence="10 11">
    <name type="scientific">Chionoecetes opilio</name>
    <name type="common">Atlantic snow crab</name>
    <name type="synonym">Cancer opilio</name>
    <dbReference type="NCBI Taxonomy" id="41210"/>
    <lineage>
        <taxon>Eukaryota</taxon>
        <taxon>Metazoa</taxon>
        <taxon>Ecdysozoa</taxon>
        <taxon>Arthropoda</taxon>
        <taxon>Crustacea</taxon>
        <taxon>Multicrustacea</taxon>
        <taxon>Malacostraca</taxon>
        <taxon>Eumalacostraca</taxon>
        <taxon>Eucarida</taxon>
        <taxon>Decapoda</taxon>
        <taxon>Pleocyemata</taxon>
        <taxon>Brachyura</taxon>
        <taxon>Eubrachyura</taxon>
        <taxon>Majoidea</taxon>
        <taxon>Majidae</taxon>
        <taxon>Chionoecetes</taxon>
    </lineage>
</organism>
<keyword evidence="4 6" id="KW-0689">Ribosomal protein</keyword>
<dbReference type="PROSITE" id="PS00632">
    <property type="entry name" value="RIBOSOMAL_S4"/>
    <property type="match status" value="1"/>
</dbReference>
<sequence length="238" mass="27289">MVNHRVQLVQSKRYSTPRRPFEKPRLDQELKLVGEYGLRNKRELWIVKMFLAKIRKAARELLTLDEKDARRLFQGGQRSTPPSGEDWRAGGRQDEARLRVGPETRDFLERRLQTQVFKLGLAKSIHHARVLIKQGHIRWVKTRPWCWRACPGNVLTVRKGHLAGYTPANALAAVPGVRRVGVRKQVVNVPSFIVRLDSQKHIDFSLKSPFGGGRYGRVKRKNMRKGGNKAEEGSGEDD</sequence>
<keyword evidence="2" id="KW-0699">rRNA-binding</keyword>
<dbReference type="GO" id="GO:0019843">
    <property type="term" value="F:rRNA binding"/>
    <property type="evidence" value="ECO:0007669"/>
    <property type="project" value="UniProtKB-KW"/>
</dbReference>
<dbReference type="InterPro" id="IPR001912">
    <property type="entry name" value="Ribosomal_uS4_N"/>
</dbReference>
<dbReference type="GO" id="GO:0022627">
    <property type="term" value="C:cytosolic small ribosomal subunit"/>
    <property type="evidence" value="ECO:0007669"/>
    <property type="project" value="TreeGrafter"/>
</dbReference>
<dbReference type="Gene3D" id="3.10.290.10">
    <property type="entry name" value="RNA-binding S4 domain"/>
    <property type="match status" value="1"/>
</dbReference>
<gene>
    <name evidence="10" type="primary">RpS9_1</name>
    <name evidence="10" type="ORF">GWK47_037283</name>
</gene>
<dbReference type="GO" id="GO:0003735">
    <property type="term" value="F:structural constituent of ribosome"/>
    <property type="evidence" value="ECO:0007669"/>
    <property type="project" value="TreeGrafter"/>
</dbReference>
<feature type="domain" description="RNA-binding S4" evidence="9">
    <location>
        <begin position="110"/>
        <end position="138"/>
    </location>
</feature>
<dbReference type="InterPro" id="IPR022801">
    <property type="entry name" value="Ribosomal_uS4"/>
</dbReference>
<dbReference type="Pfam" id="PF01479">
    <property type="entry name" value="S4"/>
    <property type="match status" value="1"/>
</dbReference>
<comment type="caution">
    <text evidence="10">The sequence shown here is derived from an EMBL/GenBank/DDBJ whole genome shotgun (WGS) entry which is preliminary data.</text>
</comment>
<name>A0A8J5D1H9_CHIOP</name>
<proteinExistence type="inferred from homology"/>
<dbReference type="AlphaFoldDB" id="A0A8J5D1H9"/>
<evidence type="ECO:0000313" key="11">
    <source>
        <dbReference type="Proteomes" id="UP000770661"/>
    </source>
</evidence>
<feature type="compositionally biased region" description="Basic and acidic residues" evidence="7">
    <location>
        <begin position="85"/>
        <end position="94"/>
    </location>
</feature>
<dbReference type="Proteomes" id="UP000770661">
    <property type="component" value="Unassembled WGS sequence"/>
</dbReference>
<evidence type="ECO:0000256" key="5">
    <source>
        <dbReference type="ARBA" id="ARBA00023274"/>
    </source>
</evidence>
<dbReference type="GO" id="GO:0042274">
    <property type="term" value="P:ribosomal small subunit biogenesis"/>
    <property type="evidence" value="ECO:0007669"/>
    <property type="project" value="TreeGrafter"/>
</dbReference>
<keyword evidence="5 6" id="KW-0687">Ribonucleoprotein</keyword>
<feature type="compositionally biased region" description="Basic residues" evidence="7">
    <location>
        <begin position="216"/>
        <end position="227"/>
    </location>
</feature>
<protein>
    <submittedName>
        <fullName evidence="10">40S ribosomal protein S9</fullName>
    </submittedName>
</protein>
<feature type="domain" description="Small ribosomal subunit protein uS4 N-terminal" evidence="8">
    <location>
        <begin position="11"/>
        <end position="74"/>
    </location>
</feature>
<dbReference type="InterPro" id="IPR036986">
    <property type="entry name" value="S4_RNA-bd_sf"/>
</dbReference>
<evidence type="ECO:0000256" key="7">
    <source>
        <dbReference type="SAM" id="MobiDB-lite"/>
    </source>
</evidence>
<evidence type="ECO:0000256" key="1">
    <source>
        <dbReference type="ARBA" id="ARBA00007465"/>
    </source>
</evidence>